<keyword evidence="6" id="KW-0064">Aspartyl protease</keyword>
<name>A0A9R0JQU8_SPIOL</name>
<evidence type="ECO:0000256" key="6">
    <source>
        <dbReference type="ARBA" id="ARBA00022750"/>
    </source>
</evidence>
<dbReference type="RefSeq" id="XP_021843746.1">
    <property type="nucleotide sequence ID" value="XM_021988054.2"/>
</dbReference>
<dbReference type="InterPro" id="IPR001461">
    <property type="entry name" value="Aspartic_peptidase_A1"/>
</dbReference>
<dbReference type="Pfam" id="PF14541">
    <property type="entry name" value="TAXi_C"/>
    <property type="match status" value="1"/>
</dbReference>
<evidence type="ECO:0000256" key="4">
    <source>
        <dbReference type="ARBA" id="ARBA00022692"/>
    </source>
</evidence>
<feature type="active site" evidence="11">
    <location>
        <position position="102"/>
    </location>
</feature>
<dbReference type="PANTHER" id="PTHR13683:SF375">
    <property type="entry name" value="PEPTIDASE A1 DOMAIN-CONTAINING PROTEIN"/>
    <property type="match status" value="1"/>
</dbReference>
<dbReference type="AlphaFoldDB" id="A0A9R0JQU8"/>
<dbReference type="InterPro" id="IPR033121">
    <property type="entry name" value="PEPTIDASE_A1"/>
</dbReference>
<sequence length="497" mass="52971">MKINLFATLCTWIVFPGVIFPVSVSGGFPTTLNLHRAIPLNDRVEVSQLRAHDRARHGRALQSINGVVDFPVAGTYNPYRVGLYYTKVQLGSPAQEFNVQIDTGSDVLWVGCSGCTGCPGTTGLQDIQLSEFNPSSSSSASVISCSDKRCKMGAQYADSLCDNSNNCAYQFQYGDGSGTQGYYVADLLHLETIVGDTQSSNNSAKVIFGCSMSQTGDLTKTERAVDGIFGFGQQALSVVTQLSSQGITPAAFSHCLSGDGNGGGIMVIGSIVEPGIVYTPLVPSMPHYNLYLQSIAVNGQKLAIDSSVFTTSTNAGTIIDSGTTLAYLAEEAYDPFVSAISTVVSQSQSVRPLLSRGNTCYLITSSVDDVFPQVNLNFAGGASMVLKPRDYLLEQNSIQAGAAVWCMGFQKMDGQGLTILGDLVLKDKVIVYDLANQRIGWVNYDCSQSVNVSTSTGSNSNTYVNTGQLSNSISSMNPSYTKILIVVLVMLASLMYI</sequence>
<dbReference type="OrthoDB" id="2747330at2759"/>
<dbReference type="InterPro" id="IPR032861">
    <property type="entry name" value="TAXi_N"/>
</dbReference>
<keyword evidence="13" id="KW-1185">Reference proteome</keyword>
<dbReference type="PRINTS" id="PR00792">
    <property type="entry name" value="PEPSIN"/>
</dbReference>
<keyword evidence="10" id="KW-0325">Glycoprotein</keyword>
<evidence type="ECO:0000256" key="7">
    <source>
        <dbReference type="ARBA" id="ARBA00022801"/>
    </source>
</evidence>
<organism evidence="13 14">
    <name type="scientific">Spinacia oleracea</name>
    <name type="common">Spinach</name>
    <dbReference type="NCBI Taxonomy" id="3562"/>
    <lineage>
        <taxon>Eukaryota</taxon>
        <taxon>Viridiplantae</taxon>
        <taxon>Streptophyta</taxon>
        <taxon>Embryophyta</taxon>
        <taxon>Tracheophyta</taxon>
        <taxon>Spermatophyta</taxon>
        <taxon>Magnoliopsida</taxon>
        <taxon>eudicotyledons</taxon>
        <taxon>Gunneridae</taxon>
        <taxon>Pentapetalae</taxon>
        <taxon>Caryophyllales</taxon>
        <taxon>Chenopodiaceae</taxon>
        <taxon>Chenopodioideae</taxon>
        <taxon>Anserineae</taxon>
        <taxon>Spinacia</taxon>
    </lineage>
</organism>
<dbReference type="InterPro" id="IPR032799">
    <property type="entry name" value="TAXi_C"/>
</dbReference>
<dbReference type="Proteomes" id="UP000813463">
    <property type="component" value="Chromosome 4"/>
</dbReference>
<protein>
    <submittedName>
        <fullName evidence="14">Aspartic proteinase 36 isoform X1</fullName>
    </submittedName>
</protein>
<evidence type="ECO:0000256" key="11">
    <source>
        <dbReference type="PIRSR" id="PIRSR601461-1"/>
    </source>
</evidence>
<dbReference type="KEGG" id="soe:110783709"/>
<feature type="domain" description="Peptidase A1" evidence="12">
    <location>
        <begin position="84"/>
        <end position="442"/>
    </location>
</feature>
<dbReference type="InterPro" id="IPR034161">
    <property type="entry name" value="Pepsin-like_plant"/>
</dbReference>
<evidence type="ECO:0000313" key="14">
    <source>
        <dbReference type="RefSeq" id="XP_021843746.1"/>
    </source>
</evidence>
<dbReference type="PROSITE" id="PS51767">
    <property type="entry name" value="PEPTIDASE_A1"/>
    <property type="match status" value="1"/>
</dbReference>
<evidence type="ECO:0000259" key="12">
    <source>
        <dbReference type="PROSITE" id="PS51767"/>
    </source>
</evidence>
<keyword evidence="5" id="KW-0732">Signal</keyword>
<evidence type="ECO:0000256" key="3">
    <source>
        <dbReference type="ARBA" id="ARBA00022670"/>
    </source>
</evidence>
<keyword evidence="9" id="KW-0472">Membrane</keyword>
<evidence type="ECO:0000256" key="9">
    <source>
        <dbReference type="ARBA" id="ARBA00023136"/>
    </source>
</evidence>
<accession>A0A9R0JQU8</accession>
<evidence type="ECO:0000256" key="1">
    <source>
        <dbReference type="ARBA" id="ARBA00004370"/>
    </source>
</evidence>
<evidence type="ECO:0000313" key="13">
    <source>
        <dbReference type="Proteomes" id="UP000813463"/>
    </source>
</evidence>
<dbReference type="SUPFAM" id="SSF50630">
    <property type="entry name" value="Acid proteases"/>
    <property type="match status" value="1"/>
</dbReference>
<evidence type="ECO:0000256" key="5">
    <source>
        <dbReference type="ARBA" id="ARBA00022729"/>
    </source>
</evidence>
<dbReference type="GO" id="GO:0004190">
    <property type="term" value="F:aspartic-type endopeptidase activity"/>
    <property type="evidence" value="ECO:0007669"/>
    <property type="project" value="UniProtKB-KW"/>
</dbReference>
<dbReference type="InterPro" id="IPR021109">
    <property type="entry name" value="Peptidase_aspartic_dom_sf"/>
</dbReference>
<evidence type="ECO:0000256" key="2">
    <source>
        <dbReference type="ARBA" id="ARBA00007447"/>
    </source>
</evidence>
<dbReference type="CDD" id="cd05476">
    <property type="entry name" value="pepsin_A_like_plant"/>
    <property type="match status" value="1"/>
</dbReference>
<dbReference type="Pfam" id="PF14543">
    <property type="entry name" value="TAXi_N"/>
    <property type="match status" value="1"/>
</dbReference>
<dbReference type="Gene3D" id="2.40.70.10">
    <property type="entry name" value="Acid Proteases"/>
    <property type="match status" value="2"/>
</dbReference>
<reference evidence="14" key="2">
    <citation type="submission" date="2025-08" db="UniProtKB">
        <authorList>
            <consortium name="RefSeq"/>
        </authorList>
    </citation>
    <scope>IDENTIFICATION</scope>
    <source>
        <tissue evidence="14">Leaf</tissue>
    </source>
</reference>
<comment type="subcellular location">
    <subcellularLocation>
        <location evidence="1">Membrane</location>
    </subcellularLocation>
</comment>
<dbReference type="GeneID" id="110783709"/>
<dbReference type="PANTHER" id="PTHR13683">
    <property type="entry name" value="ASPARTYL PROTEASES"/>
    <property type="match status" value="1"/>
</dbReference>
<dbReference type="FunFam" id="2.40.70.10:FF:000018">
    <property type="entry name" value="Aspartic proteinase-like protein 2"/>
    <property type="match status" value="1"/>
</dbReference>
<comment type="similarity">
    <text evidence="2">Belongs to the peptidase A1 family.</text>
</comment>
<evidence type="ECO:0000256" key="8">
    <source>
        <dbReference type="ARBA" id="ARBA00022989"/>
    </source>
</evidence>
<dbReference type="GO" id="GO:0016020">
    <property type="term" value="C:membrane"/>
    <property type="evidence" value="ECO:0007669"/>
    <property type="project" value="UniProtKB-SubCell"/>
</dbReference>
<keyword evidence="7" id="KW-0378">Hydrolase</keyword>
<keyword evidence="3" id="KW-0645">Protease</keyword>
<reference evidence="13" key="1">
    <citation type="journal article" date="2021" name="Nat. Commun.">
        <title>Genomic analyses provide insights into spinach domestication and the genetic basis of agronomic traits.</title>
        <authorList>
            <person name="Cai X."/>
            <person name="Sun X."/>
            <person name="Xu C."/>
            <person name="Sun H."/>
            <person name="Wang X."/>
            <person name="Ge C."/>
            <person name="Zhang Z."/>
            <person name="Wang Q."/>
            <person name="Fei Z."/>
            <person name="Jiao C."/>
            <person name="Wang Q."/>
        </authorList>
    </citation>
    <scope>NUCLEOTIDE SEQUENCE [LARGE SCALE GENOMIC DNA]</scope>
    <source>
        <strain evidence="13">cv. Varoflay</strain>
    </source>
</reference>
<gene>
    <name evidence="14" type="primary">LOC110783709</name>
</gene>
<keyword evidence="4" id="KW-0812">Transmembrane</keyword>
<evidence type="ECO:0000256" key="10">
    <source>
        <dbReference type="ARBA" id="ARBA00023180"/>
    </source>
</evidence>
<keyword evidence="8" id="KW-1133">Transmembrane helix</keyword>
<feature type="active site" evidence="11">
    <location>
        <position position="320"/>
    </location>
</feature>
<dbReference type="GO" id="GO:0006508">
    <property type="term" value="P:proteolysis"/>
    <property type="evidence" value="ECO:0007669"/>
    <property type="project" value="UniProtKB-KW"/>
</dbReference>
<proteinExistence type="inferred from homology"/>